<dbReference type="Gene3D" id="1.10.630.10">
    <property type="entry name" value="Cytochrome P450"/>
    <property type="match status" value="1"/>
</dbReference>
<dbReference type="InterPro" id="IPR002974">
    <property type="entry name" value="Cyt_P450_E_CYP52_ascomycetes"/>
</dbReference>
<evidence type="ECO:0000256" key="6">
    <source>
        <dbReference type="ARBA" id="ARBA00023004"/>
    </source>
</evidence>
<gene>
    <name evidence="10" type="ORF">AAFC00_003462</name>
</gene>
<keyword evidence="9" id="KW-1133">Transmembrane helix</keyword>
<keyword evidence="5 8" id="KW-0560">Oxidoreductase</keyword>
<evidence type="ECO:0000256" key="3">
    <source>
        <dbReference type="ARBA" id="ARBA00022617"/>
    </source>
</evidence>
<reference evidence="10 11" key="1">
    <citation type="submission" date="2024-07" db="EMBL/GenBank/DDBJ databases">
        <title>Draft sequence of the Neodothiora populina.</title>
        <authorList>
            <person name="Drown D.D."/>
            <person name="Schuette U.S."/>
            <person name="Buechlein A.B."/>
            <person name="Rusch D.R."/>
            <person name="Winton L.W."/>
            <person name="Adams G.A."/>
        </authorList>
    </citation>
    <scope>NUCLEOTIDE SEQUENCE [LARGE SCALE GENOMIC DNA]</scope>
    <source>
        <strain evidence="10 11">CPC 39397</strain>
    </source>
</reference>
<keyword evidence="4 8" id="KW-0479">Metal-binding</keyword>
<dbReference type="InterPro" id="IPR001128">
    <property type="entry name" value="Cyt_P450"/>
</dbReference>
<dbReference type="CDD" id="cd11063">
    <property type="entry name" value="CYP52"/>
    <property type="match status" value="1"/>
</dbReference>
<evidence type="ECO:0000256" key="8">
    <source>
        <dbReference type="RuleBase" id="RU000461"/>
    </source>
</evidence>
<dbReference type="Proteomes" id="UP001562354">
    <property type="component" value="Unassembled WGS sequence"/>
</dbReference>
<dbReference type="GeneID" id="95977163"/>
<evidence type="ECO:0000256" key="1">
    <source>
        <dbReference type="ARBA" id="ARBA00001971"/>
    </source>
</evidence>
<dbReference type="PRINTS" id="PR01239">
    <property type="entry name" value="EP450IICYP52"/>
</dbReference>
<dbReference type="InterPro" id="IPR036396">
    <property type="entry name" value="Cyt_P450_sf"/>
</dbReference>
<keyword evidence="6 8" id="KW-0408">Iron</keyword>
<evidence type="ECO:0000256" key="9">
    <source>
        <dbReference type="SAM" id="Phobius"/>
    </source>
</evidence>
<comment type="caution">
    <text evidence="10">The sequence shown here is derived from an EMBL/GenBank/DDBJ whole genome shotgun (WGS) entry which is preliminary data.</text>
</comment>
<evidence type="ECO:0000313" key="10">
    <source>
        <dbReference type="EMBL" id="KAL1304471.1"/>
    </source>
</evidence>
<keyword evidence="11" id="KW-1185">Reference proteome</keyword>
<dbReference type="InterPro" id="IPR047146">
    <property type="entry name" value="Cyt_P450_E_CYP52_fungi"/>
</dbReference>
<evidence type="ECO:0000256" key="4">
    <source>
        <dbReference type="ARBA" id="ARBA00022723"/>
    </source>
</evidence>
<proteinExistence type="inferred from homology"/>
<keyword evidence="3 8" id="KW-0349">Heme</keyword>
<dbReference type="RefSeq" id="XP_069200746.1">
    <property type="nucleotide sequence ID" value="XM_069348086.1"/>
</dbReference>
<dbReference type="PRINTS" id="PR00464">
    <property type="entry name" value="EP450II"/>
</dbReference>
<dbReference type="PROSITE" id="PS00086">
    <property type="entry name" value="CYTOCHROME_P450"/>
    <property type="match status" value="1"/>
</dbReference>
<keyword evidence="7 8" id="KW-0503">Monooxygenase</keyword>
<evidence type="ECO:0008006" key="12">
    <source>
        <dbReference type="Google" id="ProtNLM"/>
    </source>
</evidence>
<comment type="similarity">
    <text evidence="2 8">Belongs to the cytochrome P450 family.</text>
</comment>
<dbReference type="Pfam" id="PF00067">
    <property type="entry name" value="p450"/>
    <property type="match status" value="1"/>
</dbReference>
<dbReference type="PRINTS" id="PR00385">
    <property type="entry name" value="P450"/>
</dbReference>
<comment type="cofactor">
    <cofactor evidence="1">
        <name>heme</name>
        <dbReference type="ChEBI" id="CHEBI:30413"/>
    </cofactor>
</comment>
<feature type="transmembrane region" description="Helical" evidence="9">
    <location>
        <begin position="12"/>
        <end position="30"/>
    </location>
</feature>
<evidence type="ECO:0000313" key="11">
    <source>
        <dbReference type="Proteomes" id="UP001562354"/>
    </source>
</evidence>
<dbReference type="InterPro" id="IPR017972">
    <property type="entry name" value="Cyt_P450_CS"/>
</dbReference>
<keyword evidence="9" id="KW-0812">Transmembrane</keyword>
<sequence>MKLADALLTNQSLLLAILATVMVFTITHYIRLRRQQCAVCIEGNLVTFSEFSTVIDKWKIEARLVSQYGCEPPSVLKSKWPLGIDLIVQAFQAANAGHILKFFGSMIETHGATFEQNLLGARGIDTVDPENIEAILSTQFKDFGLGSRRPTFFPLLGDGIFTQDGLAWKHSRDMLRPQFMSNRAKTVDQLHQHLDNLMTAIPNDSPVDLQQIFFRYTLDTTTSFLFGRSLDTLASEDADDQVSPFAEAFTVAQDFLAQRGRLGDFYWLIGGRKFRNACKTVHSFVDCVIAAATEARNERASGKAVKQLNYVFLDALLEETQDPVALRSTCLNILLAGRDTTACCLSWTFHLLARNPAVYRRLRSEITQVIGDKAATQEALKRMPYLHYMLKEVLRLYPSVPVNSRSALRTTTLPRGGGPNGTSPILIRKGEAVGYCAYAMHRRKDLYGADADSFRPERWDVTETENLGRKAGWGYIPFNGGPRTCLGQDFALLEASLAIVRIVQKFETIWPVDSDGNSQTTQDSSENCCGDEPQTLTLVLSNARGCWVRLVAA</sequence>
<accession>A0ABR3PEB3</accession>
<dbReference type="InterPro" id="IPR002402">
    <property type="entry name" value="Cyt_P450_E_grp-II"/>
</dbReference>
<dbReference type="PANTHER" id="PTHR24287:SF18">
    <property type="entry name" value="CYTOCHROME P450 MONOOXYGENASE APDE-RELATED"/>
    <property type="match status" value="1"/>
</dbReference>
<organism evidence="10 11">
    <name type="scientific">Neodothiora populina</name>
    <dbReference type="NCBI Taxonomy" id="2781224"/>
    <lineage>
        <taxon>Eukaryota</taxon>
        <taxon>Fungi</taxon>
        <taxon>Dikarya</taxon>
        <taxon>Ascomycota</taxon>
        <taxon>Pezizomycotina</taxon>
        <taxon>Dothideomycetes</taxon>
        <taxon>Dothideomycetidae</taxon>
        <taxon>Dothideales</taxon>
        <taxon>Dothioraceae</taxon>
        <taxon>Neodothiora</taxon>
    </lineage>
</organism>
<dbReference type="EMBL" id="JBFMKM010000008">
    <property type="protein sequence ID" value="KAL1304471.1"/>
    <property type="molecule type" value="Genomic_DNA"/>
</dbReference>
<protein>
    <recommendedName>
        <fullName evidence="12">Cytochrome P450 alkane hydroxylase</fullName>
    </recommendedName>
</protein>
<dbReference type="PANTHER" id="PTHR24287">
    <property type="entry name" value="P450, PUTATIVE (EUROFUNG)-RELATED"/>
    <property type="match status" value="1"/>
</dbReference>
<evidence type="ECO:0000256" key="5">
    <source>
        <dbReference type="ARBA" id="ARBA00023002"/>
    </source>
</evidence>
<name>A0ABR3PEB3_9PEZI</name>
<evidence type="ECO:0000256" key="2">
    <source>
        <dbReference type="ARBA" id="ARBA00010617"/>
    </source>
</evidence>
<keyword evidence="9" id="KW-0472">Membrane</keyword>
<dbReference type="SUPFAM" id="SSF48264">
    <property type="entry name" value="Cytochrome P450"/>
    <property type="match status" value="1"/>
</dbReference>
<evidence type="ECO:0000256" key="7">
    <source>
        <dbReference type="ARBA" id="ARBA00023033"/>
    </source>
</evidence>